<dbReference type="Proteomes" id="UP000228996">
    <property type="component" value="Unassembled WGS sequence"/>
</dbReference>
<dbReference type="InterPro" id="IPR051675">
    <property type="entry name" value="Endo/Exo/Phosphatase_dom_1"/>
</dbReference>
<dbReference type="Pfam" id="PF10531">
    <property type="entry name" value="SLBB"/>
    <property type="match status" value="1"/>
</dbReference>
<dbReference type="AlphaFoldDB" id="A0A2M6XCF0"/>
<gene>
    <name evidence="4" type="ORF">COT44_03795</name>
</gene>
<organism evidence="4 5">
    <name type="scientific">Candidatus Shapirobacteria bacterium CG08_land_8_20_14_0_20_39_18</name>
    <dbReference type="NCBI Taxonomy" id="1974883"/>
    <lineage>
        <taxon>Bacteria</taxon>
        <taxon>Candidatus Shapironibacteriota</taxon>
    </lineage>
</organism>
<feature type="region of interest" description="Disordered" evidence="1">
    <location>
        <begin position="1"/>
        <end position="22"/>
    </location>
</feature>
<reference evidence="5" key="1">
    <citation type="submission" date="2017-09" db="EMBL/GenBank/DDBJ databases">
        <title>Depth-based differentiation of microbial function through sediment-hosted aquifers and enrichment of novel symbionts in the deep terrestrial subsurface.</title>
        <authorList>
            <person name="Probst A.J."/>
            <person name="Ladd B."/>
            <person name="Jarett J.K."/>
            <person name="Geller-Mcgrath D.E."/>
            <person name="Sieber C.M.K."/>
            <person name="Emerson J.B."/>
            <person name="Anantharaman K."/>
            <person name="Thomas B.C."/>
            <person name="Malmstrom R."/>
            <person name="Stieglmeier M."/>
            <person name="Klingl A."/>
            <person name="Woyke T."/>
            <person name="Ryan C.M."/>
            <person name="Banfield J.F."/>
        </authorList>
    </citation>
    <scope>NUCLEOTIDE SEQUENCE [LARGE SCALE GENOMIC DNA]</scope>
</reference>
<feature type="transmembrane region" description="Helical" evidence="2">
    <location>
        <begin position="42"/>
        <end position="62"/>
    </location>
</feature>
<comment type="caution">
    <text evidence="4">The sequence shown here is derived from an EMBL/GenBank/DDBJ whole genome shotgun (WGS) entry which is preliminary data.</text>
</comment>
<keyword evidence="2" id="KW-0812">Transmembrane</keyword>
<evidence type="ECO:0000259" key="3">
    <source>
        <dbReference type="Pfam" id="PF10531"/>
    </source>
</evidence>
<dbReference type="PANTHER" id="PTHR21180">
    <property type="entry name" value="ENDONUCLEASE/EXONUCLEASE/PHOSPHATASE FAMILY DOMAIN-CONTAINING PROTEIN 1"/>
    <property type="match status" value="1"/>
</dbReference>
<dbReference type="PANTHER" id="PTHR21180:SF32">
    <property type="entry name" value="ENDONUCLEASE_EXONUCLEASE_PHOSPHATASE FAMILY DOMAIN-CONTAINING PROTEIN 1"/>
    <property type="match status" value="1"/>
</dbReference>
<dbReference type="EMBL" id="PEYO01000018">
    <property type="protein sequence ID" value="PIU03320.1"/>
    <property type="molecule type" value="Genomic_DNA"/>
</dbReference>
<dbReference type="SUPFAM" id="SSF81585">
    <property type="entry name" value="PsbU/PolX domain-like"/>
    <property type="match status" value="1"/>
</dbReference>
<dbReference type="Gene3D" id="3.10.560.10">
    <property type="entry name" value="Outer membrane lipoprotein wza domain like"/>
    <property type="match status" value="1"/>
</dbReference>
<dbReference type="GO" id="GO:0015628">
    <property type="term" value="P:protein secretion by the type II secretion system"/>
    <property type="evidence" value="ECO:0007669"/>
    <property type="project" value="TreeGrafter"/>
</dbReference>
<keyword evidence="2" id="KW-1133">Transmembrane helix</keyword>
<keyword evidence="2" id="KW-0472">Membrane</keyword>
<protein>
    <recommendedName>
        <fullName evidence="3">Soluble ligand binding domain-containing protein</fullName>
    </recommendedName>
</protein>
<dbReference type="InterPro" id="IPR019554">
    <property type="entry name" value="Soluble_ligand-bd"/>
</dbReference>
<sequence length="237" mass="25518">MVEIEETKEIDLKPNSKDSEKDQKVNLWGGLDAASILEKHKIPLVIGLSGLVLILGGIFLILKSNQSEDKIEIIPAGSETTTSQKIKADIEGAVIKPGVYELDSSSRVNDLLIMAGGLSAQADRDWVQMTLNLAQKVTDGTKIFIPDKKEVGSTSTSLSVNGKVEAGNGTVNGQQTTTLININTASATELDTLWGVGPATAQKIIDNRPYQSIDDLVNKKVVNKSVFERIKGLITVY</sequence>
<evidence type="ECO:0000256" key="1">
    <source>
        <dbReference type="SAM" id="MobiDB-lite"/>
    </source>
</evidence>
<accession>A0A2M6XCF0</accession>
<dbReference type="Pfam" id="PF12836">
    <property type="entry name" value="HHH_3"/>
    <property type="match status" value="1"/>
</dbReference>
<dbReference type="Gene3D" id="1.10.150.320">
    <property type="entry name" value="Photosystem II 12 kDa extrinsic protein"/>
    <property type="match status" value="1"/>
</dbReference>
<evidence type="ECO:0000256" key="2">
    <source>
        <dbReference type="SAM" id="Phobius"/>
    </source>
</evidence>
<feature type="domain" description="Soluble ligand binding" evidence="3">
    <location>
        <begin position="89"/>
        <end position="130"/>
    </location>
</feature>
<evidence type="ECO:0000313" key="5">
    <source>
        <dbReference type="Proteomes" id="UP000228996"/>
    </source>
</evidence>
<proteinExistence type="predicted"/>
<dbReference type="GO" id="GO:0015627">
    <property type="term" value="C:type II protein secretion system complex"/>
    <property type="evidence" value="ECO:0007669"/>
    <property type="project" value="TreeGrafter"/>
</dbReference>
<evidence type="ECO:0000313" key="4">
    <source>
        <dbReference type="EMBL" id="PIU03320.1"/>
    </source>
</evidence>
<name>A0A2M6XCF0_9BACT</name>